<sequence>MSESIRVEKNTAEVNAIELPDAPVPLLPTDTSFSPAISPATPQMASIRPMQEVNSTLPQYQAMPQNGAHMNQLQPMPAGMSSPPPPGFPVTHQPVPAQTVQPTQQSEMVYAHQPQQVTMPMGYANVRAPQPQGQYQSATPIPSLGMSSAPVDCPVCGQRRLTSISYQVGNTTQ</sequence>
<proteinExistence type="predicted"/>
<reference evidence="1" key="1">
    <citation type="submission" date="2022-10" db="EMBL/GenBank/DDBJ databases">
        <title>Culturing micro-colonial fungi from biological soil crusts in the Mojave desert and describing Neophaeococcomyces mojavensis, and introducing the new genera and species Taxawa tesnikishii.</title>
        <authorList>
            <person name="Kurbessoian T."/>
            <person name="Stajich J.E."/>
        </authorList>
    </citation>
    <scope>NUCLEOTIDE SEQUENCE</scope>
    <source>
        <strain evidence="1">JES_112</strain>
    </source>
</reference>
<accession>A0ACC2ZWZ9</accession>
<gene>
    <name evidence="1" type="ORF">H2198_008631</name>
</gene>
<evidence type="ECO:0000313" key="2">
    <source>
        <dbReference type="Proteomes" id="UP001172386"/>
    </source>
</evidence>
<keyword evidence="2" id="KW-1185">Reference proteome</keyword>
<comment type="caution">
    <text evidence="1">The sequence shown here is derived from an EMBL/GenBank/DDBJ whole genome shotgun (WGS) entry which is preliminary data.</text>
</comment>
<evidence type="ECO:0000313" key="1">
    <source>
        <dbReference type="EMBL" id="KAJ9652126.1"/>
    </source>
</evidence>
<organism evidence="1 2">
    <name type="scientific">Neophaeococcomyces mojaviensis</name>
    <dbReference type="NCBI Taxonomy" id="3383035"/>
    <lineage>
        <taxon>Eukaryota</taxon>
        <taxon>Fungi</taxon>
        <taxon>Dikarya</taxon>
        <taxon>Ascomycota</taxon>
        <taxon>Pezizomycotina</taxon>
        <taxon>Eurotiomycetes</taxon>
        <taxon>Chaetothyriomycetidae</taxon>
        <taxon>Chaetothyriales</taxon>
        <taxon>Chaetothyriales incertae sedis</taxon>
        <taxon>Neophaeococcomyces</taxon>
    </lineage>
</organism>
<protein>
    <submittedName>
        <fullName evidence="1">Uncharacterized protein</fullName>
    </submittedName>
</protein>
<dbReference type="EMBL" id="JAPDRQ010000216">
    <property type="protein sequence ID" value="KAJ9652126.1"/>
    <property type="molecule type" value="Genomic_DNA"/>
</dbReference>
<name>A0ACC2ZWZ9_9EURO</name>
<dbReference type="Proteomes" id="UP001172386">
    <property type="component" value="Unassembled WGS sequence"/>
</dbReference>